<evidence type="ECO:0000313" key="8">
    <source>
        <dbReference type="Proteomes" id="UP000664859"/>
    </source>
</evidence>
<dbReference type="InterPro" id="IPR004457">
    <property type="entry name" value="Znf_ZPR1"/>
</dbReference>
<evidence type="ECO:0000256" key="5">
    <source>
        <dbReference type="SAM" id="MobiDB-lite"/>
    </source>
</evidence>
<evidence type="ECO:0000256" key="3">
    <source>
        <dbReference type="ARBA" id="ARBA00022771"/>
    </source>
</evidence>
<dbReference type="PANTHER" id="PTHR10876:SF0">
    <property type="entry name" value="ZINC FINGER PROTEIN ZPR1"/>
    <property type="match status" value="1"/>
</dbReference>
<keyword evidence="4" id="KW-0862">Zinc</keyword>
<dbReference type="Pfam" id="PF22794">
    <property type="entry name" value="jr-ZPR1"/>
    <property type="match status" value="2"/>
</dbReference>
<dbReference type="InterPro" id="IPR042451">
    <property type="entry name" value="ZPR1_A/B_dom"/>
</dbReference>
<feature type="region of interest" description="Disordered" evidence="5">
    <location>
        <begin position="214"/>
        <end position="240"/>
    </location>
</feature>
<feature type="non-terminal residue" evidence="7">
    <location>
        <position position="434"/>
    </location>
</feature>
<dbReference type="FunFam" id="2.20.25.420:FF:000002">
    <property type="entry name" value="Zinc finger protein ZPR1"/>
    <property type="match status" value="1"/>
</dbReference>
<dbReference type="FunFam" id="2.20.25.420:FF:000001">
    <property type="entry name" value="Zinc finger protein ZPR1"/>
    <property type="match status" value="1"/>
</dbReference>
<dbReference type="InterPro" id="IPR042452">
    <property type="entry name" value="ZPR1_Znf1/2"/>
</dbReference>
<evidence type="ECO:0000313" key="7">
    <source>
        <dbReference type="EMBL" id="KAG5183327.1"/>
    </source>
</evidence>
<dbReference type="InterPro" id="IPR040141">
    <property type="entry name" value="ZPR1"/>
</dbReference>
<dbReference type="InterPro" id="IPR056180">
    <property type="entry name" value="ZPR1_jr_dom"/>
</dbReference>
<evidence type="ECO:0000259" key="6">
    <source>
        <dbReference type="SMART" id="SM00709"/>
    </source>
</evidence>
<dbReference type="EMBL" id="JAFCMP010000219">
    <property type="protein sequence ID" value="KAG5183327.1"/>
    <property type="molecule type" value="Genomic_DNA"/>
</dbReference>
<dbReference type="Gene3D" id="2.60.120.1040">
    <property type="entry name" value="ZPR1, A/B domain"/>
    <property type="match status" value="2"/>
</dbReference>
<keyword evidence="3 7" id="KW-0863">Zinc-finger</keyword>
<dbReference type="OrthoDB" id="308464at2759"/>
<dbReference type="GO" id="GO:0008270">
    <property type="term" value="F:zinc ion binding"/>
    <property type="evidence" value="ECO:0007669"/>
    <property type="project" value="UniProtKB-KW"/>
</dbReference>
<feature type="domain" description="Zinc finger ZPR1-type" evidence="6">
    <location>
        <begin position="7"/>
        <end position="166"/>
    </location>
</feature>
<dbReference type="Gene3D" id="2.20.25.420">
    <property type="entry name" value="ZPR1, zinc finger domain"/>
    <property type="match status" value="2"/>
</dbReference>
<accession>A0A836CEY4</accession>
<dbReference type="SMART" id="SM00709">
    <property type="entry name" value="Zpr1"/>
    <property type="match status" value="2"/>
</dbReference>
<evidence type="ECO:0000256" key="2">
    <source>
        <dbReference type="ARBA" id="ARBA00022723"/>
    </source>
</evidence>
<gene>
    <name evidence="7" type="ORF">JKP88DRAFT_195257</name>
</gene>
<feature type="domain" description="Zinc finger ZPR1-type" evidence="6">
    <location>
        <begin position="257"/>
        <end position="424"/>
    </location>
</feature>
<comment type="caution">
    <text evidence="7">The sequence shown here is derived from an EMBL/GenBank/DDBJ whole genome shotgun (WGS) entry which is preliminary data.</text>
</comment>
<keyword evidence="8" id="KW-1185">Reference proteome</keyword>
<dbReference type="Proteomes" id="UP000664859">
    <property type="component" value="Unassembled WGS sequence"/>
</dbReference>
<dbReference type="Pfam" id="PF03367">
    <property type="entry name" value="Zn_ribbon_ZPR1"/>
    <property type="match status" value="2"/>
</dbReference>
<evidence type="ECO:0000256" key="1">
    <source>
        <dbReference type="ARBA" id="ARBA00008354"/>
    </source>
</evidence>
<dbReference type="NCBIfam" id="TIGR00310">
    <property type="entry name" value="ZPR1_znf"/>
    <property type="match status" value="2"/>
</dbReference>
<dbReference type="GO" id="GO:0005634">
    <property type="term" value="C:nucleus"/>
    <property type="evidence" value="ECO:0007669"/>
    <property type="project" value="TreeGrafter"/>
</dbReference>
<dbReference type="PANTHER" id="PTHR10876">
    <property type="entry name" value="ZINC FINGER PROTEIN ZPR1"/>
    <property type="match status" value="1"/>
</dbReference>
<dbReference type="FunFam" id="2.60.120.1040:FF:000006">
    <property type="entry name" value="Zinc finger protein zpr1"/>
    <property type="match status" value="1"/>
</dbReference>
<evidence type="ECO:0000256" key="4">
    <source>
        <dbReference type="ARBA" id="ARBA00022833"/>
    </source>
</evidence>
<proteinExistence type="inferred from homology"/>
<name>A0A836CEY4_9STRA</name>
<sequence length="434" mass="47629">MSEIHGSLCMQCQGEGTTRMLMTKIPFFREVIISSFECDNCGWSNNQVLFGGELQEKGCRFELTVKSSEDLDRQIIKSDYASVAFPGIEFEIPPKTQQGEITTIEGLLSTAAERLGYDQAYRVQTDPDLGAAVANIILKLRALYSGEELPFTVVVDDPSGNSFVENPKAPARDPCLATAYYARTPEQVCKQVYILRQSSAPEGARRGSALAAIEEGGGEEGGGDGAANGAKTEQEEETSSMFIDENFLKREYARFEDFCPNCKRGGETLMCMADIPHFKEVIIMAFNCQECGYKSNEVKGGGEVPLQGTMHKLTAISPKDFARDILKSDSCAIELPELELEMDMGTLGSMYTTIEGLLEKIRNNLCEGNPFYSGDSATHHHGSEGATQVKFRVFLEKLDALRDGQHFPFTLVLRDPLGNSFIGALGYDDPADDP</sequence>
<dbReference type="AlphaFoldDB" id="A0A836CEY4"/>
<dbReference type="FunFam" id="2.60.120.1040:FF:000003">
    <property type="entry name" value="Zinc finger protein zpr1"/>
    <property type="match status" value="1"/>
</dbReference>
<organism evidence="7 8">
    <name type="scientific">Tribonema minus</name>
    <dbReference type="NCBI Taxonomy" id="303371"/>
    <lineage>
        <taxon>Eukaryota</taxon>
        <taxon>Sar</taxon>
        <taxon>Stramenopiles</taxon>
        <taxon>Ochrophyta</taxon>
        <taxon>PX clade</taxon>
        <taxon>Xanthophyceae</taxon>
        <taxon>Tribonematales</taxon>
        <taxon>Tribonemataceae</taxon>
        <taxon>Tribonema</taxon>
    </lineage>
</organism>
<reference evidence="7" key="1">
    <citation type="submission" date="2021-02" db="EMBL/GenBank/DDBJ databases">
        <title>First Annotated Genome of the Yellow-green Alga Tribonema minus.</title>
        <authorList>
            <person name="Mahan K.M."/>
        </authorList>
    </citation>
    <scope>NUCLEOTIDE SEQUENCE</scope>
    <source>
        <strain evidence="7">UTEX B ZZ1240</strain>
    </source>
</reference>
<protein>
    <submittedName>
        <fullName evidence="7">ZPR1 zinc-finger domain-containing protein</fullName>
    </submittedName>
</protein>
<comment type="similarity">
    <text evidence="1">Belongs to the ZPR1 family.</text>
</comment>
<keyword evidence="2" id="KW-0479">Metal-binding</keyword>